<evidence type="ECO:0000313" key="1">
    <source>
        <dbReference type="EMBL" id="KAG1533248.1"/>
    </source>
</evidence>
<name>A0A9P6XV71_9FUNG</name>
<keyword evidence="2" id="KW-1185">Reference proteome</keyword>
<sequence length="89" mass="9327">MGDRGDPSVFGDAIQAHVTQDQPCSLVADQLFLATGSAEEGIALARPQARITGGGNVPAPLRARLQRIGAVLAPRSQRLGAEYHHGSQQ</sequence>
<reference evidence="1 2" key="1">
    <citation type="journal article" date="2020" name="Microb. Genom.">
        <title>Genetic diversity of clinical and environmental Mucorales isolates obtained from an investigation of mucormycosis cases among solid organ transplant recipients.</title>
        <authorList>
            <person name="Nguyen M.H."/>
            <person name="Kaul D."/>
            <person name="Muto C."/>
            <person name="Cheng S.J."/>
            <person name="Richter R.A."/>
            <person name="Bruno V.M."/>
            <person name="Liu G."/>
            <person name="Beyhan S."/>
            <person name="Sundermann A.J."/>
            <person name="Mounaud S."/>
            <person name="Pasculle A.W."/>
            <person name="Nierman W.C."/>
            <person name="Driscoll E."/>
            <person name="Cumbie R."/>
            <person name="Clancy C.J."/>
            <person name="Dupont C.L."/>
        </authorList>
    </citation>
    <scope>NUCLEOTIDE SEQUENCE [LARGE SCALE GENOMIC DNA]</scope>
    <source>
        <strain evidence="1 2">GL24</strain>
    </source>
</reference>
<organism evidence="1 2">
    <name type="scientific">Rhizopus delemar</name>
    <dbReference type="NCBI Taxonomy" id="936053"/>
    <lineage>
        <taxon>Eukaryota</taxon>
        <taxon>Fungi</taxon>
        <taxon>Fungi incertae sedis</taxon>
        <taxon>Mucoromycota</taxon>
        <taxon>Mucoromycotina</taxon>
        <taxon>Mucoromycetes</taxon>
        <taxon>Mucorales</taxon>
        <taxon>Mucorineae</taxon>
        <taxon>Rhizopodaceae</taxon>
        <taxon>Rhizopus</taxon>
    </lineage>
</organism>
<protein>
    <submittedName>
        <fullName evidence="1">Uncharacterized protein</fullName>
    </submittedName>
</protein>
<proteinExistence type="predicted"/>
<evidence type="ECO:0000313" key="2">
    <source>
        <dbReference type="Proteomes" id="UP000740926"/>
    </source>
</evidence>
<dbReference type="AlphaFoldDB" id="A0A9P6XV71"/>
<gene>
    <name evidence="1" type="ORF">G6F50_015933</name>
</gene>
<comment type="caution">
    <text evidence="1">The sequence shown here is derived from an EMBL/GenBank/DDBJ whole genome shotgun (WGS) entry which is preliminary data.</text>
</comment>
<dbReference type="EMBL" id="JAANIU010009375">
    <property type="protein sequence ID" value="KAG1533248.1"/>
    <property type="molecule type" value="Genomic_DNA"/>
</dbReference>
<accession>A0A9P6XV71</accession>
<dbReference type="Proteomes" id="UP000740926">
    <property type="component" value="Unassembled WGS sequence"/>
</dbReference>